<dbReference type="OrthoDB" id="2614436at2"/>
<feature type="transmembrane region" description="Helical" evidence="1">
    <location>
        <begin position="178"/>
        <end position="195"/>
    </location>
</feature>
<feature type="transmembrane region" description="Helical" evidence="1">
    <location>
        <begin position="113"/>
        <end position="131"/>
    </location>
</feature>
<feature type="transmembrane region" description="Helical" evidence="1">
    <location>
        <begin position="201"/>
        <end position="219"/>
    </location>
</feature>
<feature type="transmembrane region" description="Helical" evidence="1">
    <location>
        <begin position="143"/>
        <end position="166"/>
    </location>
</feature>
<dbReference type="AlphaFoldDB" id="A0A2I0QTQ5"/>
<organism evidence="2 3">
    <name type="scientific">Halalkalibacillus sediminis</name>
    <dbReference type="NCBI Taxonomy" id="2018042"/>
    <lineage>
        <taxon>Bacteria</taxon>
        <taxon>Bacillati</taxon>
        <taxon>Bacillota</taxon>
        <taxon>Bacilli</taxon>
        <taxon>Bacillales</taxon>
        <taxon>Bacillaceae</taxon>
        <taxon>Halalkalibacillus</taxon>
    </lineage>
</organism>
<keyword evidence="1" id="KW-0812">Transmembrane</keyword>
<dbReference type="Pfam" id="PF14158">
    <property type="entry name" value="YndJ"/>
    <property type="match status" value="1"/>
</dbReference>
<keyword evidence="1" id="KW-0472">Membrane</keyword>
<sequence>MNLQLIGLFNIITLAVIGWISSTNIYLLILTAAQLIYVPMILHLLLRENGGVFSKWLPRITIGAMTAVVATLLVGDDVTTTWLAMAYWVFTMAVALFGISRLLQPRYRRIEEVMINIGMIYLVIGGGWFLASEAGIDTGFSPIITWLTGVHFHYAAFLFPIFTGFLGRLHQSKLYRRAAIVVAIAPIFVALGITYSVTLELISVLLYIFGIYSLILVAFRTKFANRLQRWLCRISFSALGVTILFSLMYAYGNWSGQFTITIDFMLQFHGVTNELAFGLLGVIGWSLAVPSAKPFEQKIPVSHIRGGWKIGEGVVRKHEDSSKSYAGLVDDMAVFSEQAREEKSVIDDFYENTVNYRLYARVKWLNWFKPFAAIFRLISKGMQQLNLPLRSERVEMTGDILAIDDAKDSRQNVRAWIRKVDGDTVFVALYSIHSNNGITFTNIALPLPFSTMVGVLRHSKKGKGIQLTSKKSTDDAGIYLAGKKMFFRLPIDETFYVEESEKGHLTATHRMWIFSIPFLRIEYDIERKRGEEI</sequence>
<keyword evidence="3" id="KW-1185">Reference proteome</keyword>
<feature type="transmembrane region" description="Helical" evidence="1">
    <location>
        <begin position="27"/>
        <end position="45"/>
    </location>
</feature>
<feature type="transmembrane region" description="Helical" evidence="1">
    <location>
        <begin position="231"/>
        <end position="251"/>
    </location>
</feature>
<evidence type="ECO:0000256" key="1">
    <source>
        <dbReference type="SAM" id="Phobius"/>
    </source>
</evidence>
<evidence type="ECO:0008006" key="4">
    <source>
        <dbReference type="Google" id="ProtNLM"/>
    </source>
</evidence>
<name>A0A2I0QTQ5_9BACI</name>
<feature type="transmembrane region" description="Helical" evidence="1">
    <location>
        <begin position="271"/>
        <end position="289"/>
    </location>
</feature>
<dbReference type="InterPro" id="IPR025450">
    <property type="entry name" value="YndJ-like"/>
</dbReference>
<keyword evidence="1" id="KW-1133">Transmembrane helix</keyword>
<accession>A0A2I0QTQ5</accession>
<feature type="transmembrane region" description="Helical" evidence="1">
    <location>
        <begin position="57"/>
        <end position="75"/>
    </location>
</feature>
<comment type="caution">
    <text evidence="2">The sequence shown here is derived from an EMBL/GenBank/DDBJ whole genome shotgun (WGS) entry which is preliminary data.</text>
</comment>
<proteinExistence type="predicted"/>
<gene>
    <name evidence="2" type="ORF">CEY16_07075</name>
</gene>
<dbReference type="RefSeq" id="WP_101331296.1">
    <property type="nucleotide sequence ID" value="NZ_PJNH01000002.1"/>
</dbReference>
<evidence type="ECO:0000313" key="3">
    <source>
        <dbReference type="Proteomes" id="UP000243524"/>
    </source>
</evidence>
<feature type="transmembrane region" description="Helical" evidence="1">
    <location>
        <begin position="81"/>
        <end position="101"/>
    </location>
</feature>
<dbReference type="EMBL" id="PJNH01000002">
    <property type="protein sequence ID" value="PKR77688.1"/>
    <property type="molecule type" value="Genomic_DNA"/>
</dbReference>
<feature type="transmembrane region" description="Helical" evidence="1">
    <location>
        <begin position="5"/>
        <end position="21"/>
    </location>
</feature>
<protein>
    <recommendedName>
        <fullName evidence="4">YndJ-like protein</fullName>
    </recommendedName>
</protein>
<evidence type="ECO:0000313" key="2">
    <source>
        <dbReference type="EMBL" id="PKR77688.1"/>
    </source>
</evidence>
<reference evidence="2 3" key="1">
    <citation type="submission" date="2017-06" db="EMBL/GenBank/DDBJ databases">
        <title>the draft geome sequence of Illustriluteabacillus marina B3227.</title>
        <authorList>
            <person name="He R.-H."/>
            <person name="Du Z.-J."/>
        </authorList>
    </citation>
    <scope>NUCLEOTIDE SEQUENCE [LARGE SCALE GENOMIC DNA]</scope>
    <source>
        <strain evidence="2 3">B3227</strain>
    </source>
</reference>
<dbReference type="Proteomes" id="UP000243524">
    <property type="component" value="Unassembled WGS sequence"/>
</dbReference>